<gene>
    <name evidence="1" type="ORF">BV97_05774</name>
</gene>
<evidence type="ECO:0000313" key="1">
    <source>
        <dbReference type="EMBL" id="EZP66103.1"/>
    </source>
</evidence>
<dbReference type="AlphaFoldDB" id="A0A031IY18"/>
<organism evidence="1 2">
    <name type="scientific">Novosphingobium resinovorum</name>
    <dbReference type="NCBI Taxonomy" id="158500"/>
    <lineage>
        <taxon>Bacteria</taxon>
        <taxon>Pseudomonadati</taxon>
        <taxon>Pseudomonadota</taxon>
        <taxon>Alphaproteobacteria</taxon>
        <taxon>Sphingomonadales</taxon>
        <taxon>Sphingomonadaceae</taxon>
        <taxon>Novosphingobium</taxon>
    </lineage>
</organism>
<dbReference type="Proteomes" id="UP000024329">
    <property type="component" value="Unassembled WGS sequence"/>
</dbReference>
<evidence type="ECO:0000313" key="2">
    <source>
        <dbReference type="Proteomes" id="UP000024329"/>
    </source>
</evidence>
<sequence>MTPIPVQGKRSNMDFGDRFRYRINYSDEHEAFAAIGQFSDGLIFYVVLVSPEMAGKLHQPAFAMGIAPPPEETV</sequence>
<comment type="caution">
    <text evidence="1">The sequence shown here is derived from an EMBL/GenBank/DDBJ whole genome shotgun (WGS) entry which is preliminary data.</text>
</comment>
<proteinExistence type="predicted"/>
<protein>
    <submittedName>
        <fullName evidence="1">Uncharacterized protein</fullName>
    </submittedName>
</protein>
<reference evidence="1 2" key="1">
    <citation type="submission" date="2014-03" db="EMBL/GenBank/DDBJ databases">
        <title>Whole genome sequence of Novosphingobium resinovorum KF1.</title>
        <authorList>
            <person name="Gan H.M."/>
            <person name="Gan H.Y."/>
            <person name="Chew T.H."/>
            <person name="Savka M.A."/>
        </authorList>
    </citation>
    <scope>NUCLEOTIDE SEQUENCE [LARGE SCALE GENOMIC DNA]</scope>
    <source>
        <strain evidence="1 2">KF1</strain>
    </source>
</reference>
<name>A0A031IY18_9SPHN</name>
<dbReference type="EMBL" id="JFYZ01000102">
    <property type="protein sequence ID" value="EZP66103.1"/>
    <property type="molecule type" value="Genomic_DNA"/>
</dbReference>
<accession>A0A031IY18</accession>